<dbReference type="Proteomes" id="UP000299211">
    <property type="component" value="Unassembled WGS sequence"/>
</dbReference>
<evidence type="ECO:0000256" key="1">
    <source>
        <dbReference type="SAM" id="MobiDB-lite"/>
    </source>
</evidence>
<dbReference type="EMBL" id="BJHY01000001">
    <property type="protein sequence ID" value="GDY72487.1"/>
    <property type="molecule type" value="Genomic_DNA"/>
</dbReference>
<organism evidence="3 4">
    <name type="scientific">Streptomyces avermitilis</name>
    <dbReference type="NCBI Taxonomy" id="33903"/>
    <lineage>
        <taxon>Bacteria</taxon>
        <taxon>Bacillati</taxon>
        <taxon>Actinomycetota</taxon>
        <taxon>Actinomycetes</taxon>
        <taxon>Kitasatosporales</taxon>
        <taxon>Streptomycetaceae</taxon>
        <taxon>Streptomyces</taxon>
    </lineage>
</organism>
<reference evidence="2 5" key="2">
    <citation type="submission" date="2019-04" db="EMBL/GenBank/DDBJ databases">
        <title>Draft genome sequences of Streptomyces avermitilis NBRC 14893.</title>
        <authorList>
            <person name="Komaki H."/>
            <person name="Tamura T."/>
            <person name="Hosoyama A."/>
        </authorList>
    </citation>
    <scope>NUCLEOTIDE SEQUENCE [LARGE SCALE GENOMIC DNA]</scope>
    <source>
        <strain evidence="2 5">NBRC 14893</strain>
    </source>
</reference>
<accession>A0A4D4MMQ4</accession>
<evidence type="ECO:0000313" key="2">
    <source>
        <dbReference type="EMBL" id="GDY67226.1"/>
    </source>
</evidence>
<evidence type="ECO:0000313" key="5">
    <source>
        <dbReference type="Proteomes" id="UP000302139"/>
    </source>
</evidence>
<dbReference type="EMBL" id="BJHX01000001">
    <property type="protein sequence ID" value="GDY67226.1"/>
    <property type="molecule type" value="Genomic_DNA"/>
</dbReference>
<reference evidence="3 4" key="1">
    <citation type="submission" date="2019-04" db="EMBL/GenBank/DDBJ databases">
        <title>Draft genome sequences of Streptomyces avermitilis ATCC 31267.</title>
        <authorList>
            <person name="Komaki H."/>
            <person name="Tamura T."/>
            <person name="Hosoyama A."/>
        </authorList>
    </citation>
    <scope>NUCLEOTIDE SEQUENCE [LARGE SCALE GENOMIC DNA]</scope>
    <source>
        <strain evidence="3 4">ATCC 31267</strain>
    </source>
</reference>
<proteinExistence type="predicted"/>
<protein>
    <submittedName>
        <fullName evidence="3">Uncharacterized protein</fullName>
    </submittedName>
</protein>
<dbReference type="AlphaFoldDB" id="A0A4D4MMQ4"/>
<dbReference type="Proteomes" id="UP000302139">
    <property type="component" value="Unassembled WGS sequence"/>
</dbReference>
<sequence length="157" mass="17058">MYDTLNSDWAARPVSTVAKHQMAVRDNSGTRSSATIFRRMDFPRKRMASPSSTPAGPGAHMCVNKRREPTTDAQVSRRAGRAHAPRTANGAWGVVPSLREIASRIPALGFGSHLAGNPGSWPEFFVLRESLQCVDRLSVREWGAETARGAVCRAQAA</sequence>
<comment type="caution">
    <text evidence="3">The sequence shown here is derived from an EMBL/GenBank/DDBJ whole genome shotgun (WGS) entry which is preliminary data.</text>
</comment>
<name>A0A4D4MMQ4_STRAX</name>
<gene>
    <name evidence="2" type="ORF">SAV14893_066190</name>
    <name evidence="3" type="ORF">SAV31267_019720</name>
</gene>
<feature type="region of interest" description="Disordered" evidence="1">
    <location>
        <begin position="45"/>
        <end position="88"/>
    </location>
</feature>
<evidence type="ECO:0000313" key="4">
    <source>
        <dbReference type="Proteomes" id="UP000299211"/>
    </source>
</evidence>
<evidence type="ECO:0000313" key="3">
    <source>
        <dbReference type="EMBL" id="GDY72487.1"/>
    </source>
</evidence>